<keyword evidence="1" id="KW-0812">Transmembrane</keyword>
<proteinExistence type="predicted"/>
<dbReference type="AlphaFoldDB" id="A0A835I6C3"/>
<reference evidence="2 3" key="1">
    <citation type="submission" date="2020-10" db="EMBL/GenBank/DDBJ databases">
        <title>The Coptis chinensis genome and diversification of protoberbering-type alkaloids.</title>
        <authorList>
            <person name="Wang B."/>
            <person name="Shu S."/>
            <person name="Song C."/>
            <person name="Liu Y."/>
        </authorList>
    </citation>
    <scope>NUCLEOTIDE SEQUENCE [LARGE SCALE GENOMIC DNA]</scope>
    <source>
        <strain evidence="2">HL-2020</strain>
        <tissue evidence="2">Leaf</tissue>
    </source>
</reference>
<feature type="transmembrane region" description="Helical" evidence="1">
    <location>
        <begin position="12"/>
        <end position="33"/>
    </location>
</feature>
<comment type="caution">
    <text evidence="2">The sequence shown here is derived from an EMBL/GenBank/DDBJ whole genome shotgun (WGS) entry which is preliminary data.</text>
</comment>
<evidence type="ECO:0000313" key="2">
    <source>
        <dbReference type="EMBL" id="KAF9612061.1"/>
    </source>
</evidence>
<accession>A0A835I6C3</accession>
<evidence type="ECO:0000256" key="1">
    <source>
        <dbReference type="SAM" id="Phobius"/>
    </source>
</evidence>
<protein>
    <submittedName>
        <fullName evidence="2">Uncharacterized protein</fullName>
    </submittedName>
</protein>
<name>A0A835I6C3_9MAGN</name>
<keyword evidence="1" id="KW-0472">Membrane</keyword>
<organism evidence="2 3">
    <name type="scientific">Coptis chinensis</name>
    <dbReference type="NCBI Taxonomy" id="261450"/>
    <lineage>
        <taxon>Eukaryota</taxon>
        <taxon>Viridiplantae</taxon>
        <taxon>Streptophyta</taxon>
        <taxon>Embryophyta</taxon>
        <taxon>Tracheophyta</taxon>
        <taxon>Spermatophyta</taxon>
        <taxon>Magnoliopsida</taxon>
        <taxon>Ranunculales</taxon>
        <taxon>Ranunculaceae</taxon>
        <taxon>Coptidoideae</taxon>
        <taxon>Coptis</taxon>
    </lineage>
</organism>
<gene>
    <name evidence="2" type="ORF">IFM89_037980</name>
</gene>
<keyword evidence="1" id="KW-1133">Transmembrane helix</keyword>
<dbReference type="Proteomes" id="UP000631114">
    <property type="component" value="Unassembled WGS sequence"/>
</dbReference>
<feature type="transmembrane region" description="Helical" evidence="1">
    <location>
        <begin position="80"/>
        <end position="104"/>
    </location>
</feature>
<sequence length="133" mass="14774">MNRGKTYNCRVLVVISLGVQCYVGYNMIVLMNISNIASSGFQSFQHLEMHVLDDEIKTGKCHIDVYTFALLVVNYSYLRAHALALLGEYLTLTAWIYTYIVFIVEPTLGRTTQVGNIQSVPGNLKSASPVGHA</sequence>
<keyword evidence="3" id="KW-1185">Reference proteome</keyword>
<evidence type="ECO:0000313" key="3">
    <source>
        <dbReference type="Proteomes" id="UP000631114"/>
    </source>
</evidence>
<dbReference type="EMBL" id="JADFTS010000004">
    <property type="protein sequence ID" value="KAF9612061.1"/>
    <property type="molecule type" value="Genomic_DNA"/>
</dbReference>